<gene>
    <name evidence="7" type="ORF">GC106_38600</name>
</gene>
<dbReference type="InterPro" id="IPR036388">
    <property type="entry name" value="WH-like_DNA-bd_sf"/>
</dbReference>
<dbReference type="CDD" id="cd07377">
    <property type="entry name" value="WHTH_GntR"/>
    <property type="match status" value="1"/>
</dbReference>
<dbReference type="SUPFAM" id="SSF53383">
    <property type="entry name" value="PLP-dependent transferases"/>
    <property type="match status" value="1"/>
</dbReference>
<dbReference type="Gene3D" id="1.10.10.10">
    <property type="entry name" value="Winged helix-like DNA-binding domain superfamily/Winged helix DNA-binding domain"/>
    <property type="match status" value="1"/>
</dbReference>
<evidence type="ECO:0000256" key="1">
    <source>
        <dbReference type="ARBA" id="ARBA00005384"/>
    </source>
</evidence>
<dbReference type="RefSeq" id="WP_173133028.1">
    <property type="nucleotide sequence ID" value="NZ_CBCSGW010000016.1"/>
</dbReference>
<dbReference type="Pfam" id="PF00392">
    <property type="entry name" value="GntR"/>
    <property type="match status" value="1"/>
</dbReference>
<keyword evidence="2" id="KW-0663">Pyridoxal phosphate</keyword>
<organism evidence="7 8">
    <name type="scientific">Kibdelosporangium persicum</name>
    <dbReference type="NCBI Taxonomy" id="2698649"/>
    <lineage>
        <taxon>Bacteria</taxon>
        <taxon>Bacillati</taxon>
        <taxon>Actinomycetota</taxon>
        <taxon>Actinomycetes</taxon>
        <taxon>Pseudonocardiales</taxon>
        <taxon>Pseudonocardiaceae</taxon>
        <taxon>Kibdelosporangium</taxon>
    </lineage>
</organism>
<dbReference type="PANTHER" id="PTHR46577:SF1">
    <property type="entry name" value="HTH-TYPE TRANSCRIPTIONAL REGULATORY PROTEIN GABR"/>
    <property type="match status" value="1"/>
</dbReference>
<keyword evidence="7" id="KW-0808">Transferase</keyword>
<name>A0ABX2F6Q1_9PSEU</name>
<dbReference type="CDD" id="cd00609">
    <property type="entry name" value="AAT_like"/>
    <property type="match status" value="1"/>
</dbReference>
<dbReference type="InterPro" id="IPR004839">
    <property type="entry name" value="Aminotransferase_I/II_large"/>
</dbReference>
<proteinExistence type="inferred from homology"/>
<protein>
    <submittedName>
        <fullName evidence="7">Transcriptional regulator with HTH domain and aminotransferase domain</fullName>
    </submittedName>
</protein>
<dbReference type="PANTHER" id="PTHR46577">
    <property type="entry name" value="HTH-TYPE TRANSCRIPTIONAL REGULATORY PROTEIN GABR"/>
    <property type="match status" value="1"/>
</dbReference>
<dbReference type="SMART" id="SM00345">
    <property type="entry name" value="HTH_GNTR"/>
    <property type="match status" value="1"/>
</dbReference>
<dbReference type="SUPFAM" id="SSF46785">
    <property type="entry name" value="Winged helix' DNA-binding domain"/>
    <property type="match status" value="1"/>
</dbReference>
<dbReference type="Pfam" id="PF00155">
    <property type="entry name" value="Aminotran_1_2"/>
    <property type="match status" value="1"/>
</dbReference>
<dbReference type="Proteomes" id="UP000763557">
    <property type="component" value="Unassembled WGS sequence"/>
</dbReference>
<keyword evidence="7" id="KW-0032">Aminotransferase</keyword>
<feature type="domain" description="HTH gntR-type" evidence="6">
    <location>
        <begin position="1"/>
        <end position="69"/>
    </location>
</feature>
<comment type="caution">
    <text evidence="7">The sequence shown here is derived from an EMBL/GenBank/DDBJ whole genome shotgun (WGS) entry which is preliminary data.</text>
</comment>
<dbReference type="InterPro" id="IPR015421">
    <property type="entry name" value="PyrdxlP-dep_Trfase_major"/>
</dbReference>
<dbReference type="InterPro" id="IPR015422">
    <property type="entry name" value="PyrdxlP-dep_Trfase_small"/>
</dbReference>
<evidence type="ECO:0000259" key="6">
    <source>
        <dbReference type="PROSITE" id="PS50949"/>
    </source>
</evidence>
<dbReference type="EMBL" id="JAAATY010000011">
    <property type="protein sequence ID" value="NRN66635.1"/>
    <property type="molecule type" value="Genomic_DNA"/>
</dbReference>
<dbReference type="InterPro" id="IPR051446">
    <property type="entry name" value="HTH_trans_reg/aminotransferase"/>
</dbReference>
<comment type="similarity">
    <text evidence="1">In the C-terminal section; belongs to the class-I pyridoxal-phosphate-dependent aminotransferase family.</text>
</comment>
<keyword evidence="5" id="KW-0804">Transcription</keyword>
<evidence type="ECO:0000256" key="4">
    <source>
        <dbReference type="ARBA" id="ARBA00023125"/>
    </source>
</evidence>
<evidence type="ECO:0000313" key="7">
    <source>
        <dbReference type="EMBL" id="NRN66635.1"/>
    </source>
</evidence>
<dbReference type="PROSITE" id="PS50949">
    <property type="entry name" value="HTH_GNTR"/>
    <property type="match status" value="1"/>
</dbReference>
<evidence type="ECO:0000313" key="8">
    <source>
        <dbReference type="Proteomes" id="UP000763557"/>
    </source>
</evidence>
<reference evidence="7 8" key="1">
    <citation type="submission" date="2020-01" db="EMBL/GenBank/DDBJ databases">
        <title>Kibdelosporangium persica a novel Actinomycetes from a hot desert in Iran.</title>
        <authorList>
            <person name="Safaei N."/>
            <person name="Zaburannyi N."/>
            <person name="Mueller R."/>
            <person name="Wink J."/>
        </authorList>
    </citation>
    <scope>NUCLEOTIDE SEQUENCE [LARGE SCALE GENOMIC DNA]</scope>
    <source>
        <strain evidence="7 8">4NS15</strain>
    </source>
</reference>
<keyword evidence="3" id="KW-0805">Transcription regulation</keyword>
<sequence>MDDYRRVADKLAAAITSGLLKPGDQLPPQRQLARKHGLANSTVARVYGELRRRGLVVGETGRGTFVRASPPPETPALTEPAQVPIDLELNFSVLPGQAAMQAESLAGMVRPDVMAETLQPANAAGTPVLRAAAAEMMARGGWKPDPSGIVFTGNGRQAIAAALEVIVPIGGRLGVESLTYPLVKGIAARRGITLVPLPMDEHGLNPRLTDLTDLDAIYMQPTLHNPLGITMPPARRQKLAEMIQHTDLFLLEDSIYGFLSDELPPVAPGRTVVVDSLSKRLSPGLTIGFIAPPPMLAEHVPTAVRTMGLAAQHFAMEAATRWLLDGVVEKICAAKRVDALERQKIARGYLPVQGDPQAYHCWWYLPEPWRAEAFAATAARAGIAIAPGHAFAVAHGHAPNAVRLSLSAPPLETLHRALDTLRRLADTTDPYESLDA</sequence>
<dbReference type="InterPro" id="IPR000524">
    <property type="entry name" value="Tscrpt_reg_HTH_GntR"/>
</dbReference>
<keyword evidence="4" id="KW-0238">DNA-binding</keyword>
<evidence type="ECO:0000256" key="2">
    <source>
        <dbReference type="ARBA" id="ARBA00022898"/>
    </source>
</evidence>
<evidence type="ECO:0000256" key="3">
    <source>
        <dbReference type="ARBA" id="ARBA00023015"/>
    </source>
</evidence>
<dbReference type="InterPro" id="IPR036390">
    <property type="entry name" value="WH_DNA-bd_sf"/>
</dbReference>
<dbReference type="InterPro" id="IPR015424">
    <property type="entry name" value="PyrdxlP-dep_Trfase"/>
</dbReference>
<dbReference type="GO" id="GO:0008483">
    <property type="term" value="F:transaminase activity"/>
    <property type="evidence" value="ECO:0007669"/>
    <property type="project" value="UniProtKB-KW"/>
</dbReference>
<dbReference type="Gene3D" id="3.40.640.10">
    <property type="entry name" value="Type I PLP-dependent aspartate aminotransferase-like (Major domain)"/>
    <property type="match status" value="1"/>
</dbReference>
<dbReference type="Gene3D" id="3.90.1150.10">
    <property type="entry name" value="Aspartate Aminotransferase, domain 1"/>
    <property type="match status" value="1"/>
</dbReference>
<keyword evidence="8" id="KW-1185">Reference proteome</keyword>
<accession>A0ABX2F6Q1</accession>
<evidence type="ECO:0000256" key="5">
    <source>
        <dbReference type="ARBA" id="ARBA00023163"/>
    </source>
</evidence>